<proteinExistence type="predicted"/>
<feature type="domain" description="Type 9 secretion system plug protein N-terminal" evidence="1">
    <location>
        <begin position="42"/>
        <end position="162"/>
    </location>
</feature>
<protein>
    <recommendedName>
        <fullName evidence="1">Type 9 secretion system plug protein N-terminal domain-containing protein</fullName>
    </recommendedName>
</protein>
<dbReference type="EMBL" id="JAASQL010000001">
    <property type="protein sequence ID" value="NIJ43568.1"/>
    <property type="molecule type" value="Genomic_DNA"/>
</dbReference>
<keyword evidence="3" id="KW-1185">Reference proteome</keyword>
<evidence type="ECO:0000313" key="2">
    <source>
        <dbReference type="EMBL" id="NIJ43568.1"/>
    </source>
</evidence>
<dbReference type="RefSeq" id="WP_167182009.1">
    <property type="nucleotide sequence ID" value="NZ_JAASQL010000001.1"/>
</dbReference>
<comment type="caution">
    <text evidence="2">The sequence shown here is derived from an EMBL/GenBank/DDBJ whole genome shotgun (WGS) entry which is preliminary data.</text>
</comment>
<organism evidence="2 3">
    <name type="scientific">Wenyingzhuangia heitensis</name>
    <dbReference type="NCBI Taxonomy" id="1487859"/>
    <lineage>
        <taxon>Bacteria</taxon>
        <taxon>Pseudomonadati</taxon>
        <taxon>Bacteroidota</taxon>
        <taxon>Flavobacteriia</taxon>
        <taxon>Flavobacteriales</taxon>
        <taxon>Flavobacteriaceae</taxon>
        <taxon>Wenyingzhuangia</taxon>
    </lineage>
</organism>
<dbReference type="Gene3D" id="2.60.40.10">
    <property type="entry name" value="Immunoglobulins"/>
    <property type="match status" value="1"/>
</dbReference>
<gene>
    <name evidence="2" type="ORF">FHR24_000007</name>
</gene>
<reference evidence="2 3" key="1">
    <citation type="submission" date="2020-03" db="EMBL/GenBank/DDBJ databases">
        <title>Genomic Encyclopedia of Type Strains, Phase IV (KMG-IV): sequencing the most valuable type-strain genomes for metagenomic binning, comparative biology and taxonomic classification.</title>
        <authorList>
            <person name="Goeker M."/>
        </authorList>
    </citation>
    <scope>NUCLEOTIDE SEQUENCE [LARGE SCALE GENOMIC DNA]</scope>
    <source>
        <strain evidence="2 3">DSM 101599</strain>
    </source>
</reference>
<dbReference type="InterPro" id="IPR013783">
    <property type="entry name" value="Ig-like_fold"/>
</dbReference>
<dbReference type="Proteomes" id="UP000745859">
    <property type="component" value="Unassembled WGS sequence"/>
</dbReference>
<evidence type="ECO:0000313" key="3">
    <source>
        <dbReference type="Proteomes" id="UP000745859"/>
    </source>
</evidence>
<name>A0ABX0U463_9FLAO</name>
<sequence>MNINLLQNSILTKNYLMFYRSFFLIILYSSCLFSQINDAHFIKSVSVKNNKSEFPHTVHPLQSTVTFSFDDVTGNQEEYYYLITHCEVDWTPSDLPNSYYVDGFNNLQINNFENSFGTLQNYTHYNFTIPNENTTITKTGNYLFQILNEDETIVCERKITFYNNQVTVGLKISESRDLANFNKKQAVALTIYTGSLNINYPNQELKTFIYQNGDRQNKTPFLKPTFTSSNTYTYRPTQETEFYAGNEFYYFDNNEILRNSRFVAKNYREDNDYHSILFPKKSRTNSLYTYNPDINGSFVFRNFNSENTNTEAEYSKIHFALQNEKEFSDKDIYVYGAFNNFQFTDNNKLKLEESGKYLTTSILLKQGFYNYDFVIKNDDDDIDRHTISGSFYETENNYESLVYYQPINSIYYQVVGYGIANSKQQIEN</sequence>
<accession>A0ABX0U463</accession>
<evidence type="ECO:0000259" key="1">
    <source>
        <dbReference type="Pfam" id="PF17116"/>
    </source>
</evidence>
<dbReference type="InterPro" id="IPR031345">
    <property type="entry name" value="T9SS_Plug_N"/>
</dbReference>
<dbReference type="Pfam" id="PF17116">
    <property type="entry name" value="T9SS_plug_1st"/>
    <property type="match status" value="1"/>
</dbReference>